<dbReference type="Pfam" id="PF00595">
    <property type="entry name" value="PDZ"/>
    <property type="match status" value="1"/>
</dbReference>
<dbReference type="PANTHER" id="PTHR14063">
    <property type="entry name" value="PROTEIN LIN-7 HOMOLOG"/>
    <property type="match status" value="1"/>
</dbReference>
<dbReference type="SMART" id="SM00228">
    <property type="entry name" value="PDZ"/>
    <property type="match status" value="2"/>
</dbReference>
<dbReference type="InterPro" id="IPR036034">
    <property type="entry name" value="PDZ_sf"/>
</dbReference>
<dbReference type="InterPro" id="IPR041489">
    <property type="entry name" value="PDZ_6"/>
</dbReference>
<organism evidence="3 4">
    <name type="scientific">Pristionchus mayeri</name>
    <dbReference type="NCBI Taxonomy" id="1317129"/>
    <lineage>
        <taxon>Eukaryota</taxon>
        <taxon>Metazoa</taxon>
        <taxon>Ecdysozoa</taxon>
        <taxon>Nematoda</taxon>
        <taxon>Chromadorea</taxon>
        <taxon>Rhabditida</taxon>
        <taxon>Rhabditina</taxon>
        <taxon>Diplogasteromorpha</taxon>
        <taxon>Diplogasteroidea</taxon>
        <taxon>Neodiplogasteridae</taxon>
        <taxon>Pristionchus</taxon>
    </lineage>
</organism>
<reference evidence="4" key="1">
    <citation type="submission" date="2022-10" db="EMBL/GenBank/DDBJ databases">
        <title>Genome assembly of Pristionchus species.</title>
        <authorList>
            <person name="Yoshida K."/>
            <person name="Sommer R.J."/>
        </authorList>
    </citation>
    <scope>NUCLEOTIDE SEQUENCE [LARGE SCALE GENOMIC DNA]</scope>
    <source>
        <strain evidence="4">RS5460</strain>
    </source>
</reference>
<protein>
    <recommendedName>
        <fullName evidence="2">PDZ domain-containing protein</fullName>
    </recommendedName>
</protein>
<dbReference type="InterPro" id="IPR001478">
    <property type="entry name" value="PDZ"/>
</dbReference>
<dbReference type="AlphaFoldDB" id="A0AAN4ZKU2"/>
<evidence type="ECO:0000256" key="1">
    <source>
        <dbReference type="SAM" id="SignalP"/>
    </source>
</evidence>
<feature type="signal peptide" evidence="1">
    <location>
        <begin position="1"/>
        <end position="21"/>
    </location>
</feature>
<dbReference type="Pfam" id="PF17820">
    <property type="entry name" value="PDZ_6"/>
    <property type="match status" value="1"/>
</dbReference>
<accession>A0AAN4ZKU2</accession>
<feature type="domain" description="PDZ" evidence="2">
    <location>
        <begin position="117"/>
        <end position="177"/>
    </location>
</feature>
<evidence type="ECO:0000259" key="2">
    <source>
        <dbReference type="PROSITE" id="PS50106"/>
    </source>
</evidence>
<proteinExistence type="predicted"/>
<evidence type="ECO:0000313" key="3">
    <source>
        <dbReference type="EMBL" id="GMR38850.1"/>
    </source>
</evidence>
<comment type="caution">
    <text evidence="3">The sequence shown here is derived from an EMBL/GenBank/DDBJ whole genome shotgun (WGS) entry which is preliminary data.</text>
</comment>
<feature type="domain" description="PDZ" evidence="2">
    <location>
        <begin position="220"/>
        <end position="295"/>
    </location>
</feature>
<name>A0AAN4ZKU2_9BILA</name>
<dbReference type="SUPFAM" id="SSF50156">
    <property type="entry name" value="PDZ domain-like"/>
    <property type="match status" value="2"/>
</dbReference>
<dbReference type="EMBL" id="BTRK01000002">
    <property type="protein sequence ID" value="GMR38850.1"/>
    <property type="molecule type" value="Genomic_DNA"/>
</dbReference>
<dbReference type="Proteomes" id="UP001328107">
    <property type="component" value="Unassembled WGS sequence"/>
</dbReference>
<gene>
    <name evidence="3" type="ORF">PMAYCL1PPCAC_09045</name>
</gene>
<dbReference type="Gene3D" id="2.30.42.10">
    <property type="match status" value="2"/>
</dbReference>
<feature type="chain" id="PRO_5042892366" description="PDZ domain-containing protein" evidence="1">
    <location>
        <begin position="22"/>
        <end position="310"/>
    </location>
</feature>
<keyword evidence="4" id="KW-1185">Reference proteome</keyword>
<keyword evidence="1" id="KW-0732">Signal</keyword>
<sequence>IRIVFILIFLAFCATSSPLQSTDEIPTESKDEIPPKDPSLLTTVSYKDTIAFKDIAVYYVNYIGYQQEFIEAKKKTRYNLHMIKEKIRSLEPVNKEFAEKAFYNEIAHIDSMLHNRWVSVCAETDDFGFGGFIGNSIGYVSEGSPAALKGLQAGDEIVEINSFPIGRRSLENTNISQFRRYSRCIPLRFRHNVECIKKYNVAKENLLEMGVDLPTYSARHFCIRTGEDGLLGITHFGTSIAKVKEGSPSALRGVKRGDQIIAIDGVIVDTLSEANITALFDKGIERGTVSLLVRENPERLKDLERRRTST</sequence>
<feature type="non-terminal residue" evidence="3">
    <location>
        <position position="1"/>
    </location>
</feature>
<dbReference type="InterPro" id="IPR051109">
    <property type="entry name" value="MAM_complex_regulator"/>
</dbReference>
<dbReference type="CDD" id="cd00136">
    <property type="entry name" value="PDZ_canonical"/>
    <property type="match status" value="1"/>
</dbReference>
<evidence type="ECO:0000313" key="4">
    <source>
        <dbReference type="Proteomes" id="UP001328107"/>
    </source>
</evidence>
<dbReference type="PROSITE" id="PS50106">
    <property type="entry name" value="PDZ"/>
    <property type="match status" value="2"/>
</dbReference>